<evidence type="ECO:0000256" key="2">
    <source>
        <dbReference type="ARBA" id="ARBA00022443"/>
    </source>
</evidence>
<protein>
    <submittedName>
        <fullName evidence="8">Peripheral-type benzodiazepine receptor-associated protein 1</fullName>
    </submittedName>
</protein>
<feature type="region of interest" description="Disordered" evidence="5">
    <location>
        <begin position="367"/>
        <end position="397"/>
    </location>
</feature>
<evidence type="ECO:0000256" key="3">
    <source>
        <dbReference type="ARBA" id="ARBA00022737"/>
    </source>
</evidence>
<dbReference type="SUPFAM" id="SSF50044">
    <property type="entry name" value="SH3-domain"/>
    <property type="match status" value="1"/>
</dbReference>
<organism evidence="8">
    <name type="scientific">Sarcoptes scabiei</name>
    <name type="common">Itch mite</name>
    <name type="synonym">Acarus scabiei</name>
    <dbReference type="NCBI Taxonomy" id="52283"/>
    <lineage>
        <taxon>Eukaryota</taxon>
        <taxon>Metazoa</taxon>
        <taxon>Ecdysozoa</taxon>
        <taxon>Arthropoda</taxon>
        <taxon>Chelicerata</taxon>
        <taxon>Arachnida</taxon>
        <taxon>Acari</taxon>
        <taxon>Acariformes</taxon>
        <taxon>Sarcoptiformes</taxon>
        <taxon>Astigmata</taxon>
        <taxon>Psoroptidia</taxon>
        <taxon>Sarcoptoidea</taxon>
        <taxon>Sarcoptidae</taxon>
        <taxon>Sarcoptinae</taxon>
        <taxon>Sarcoptes</taxon>
    </lineage>
</organism>
<feature type="domain" description="Fibronectin type-III" evidence="7">
    <location>
        <begin position="646"/>
        <end position="738"/>
    </location>
</feature>
<dbReference type="EnsemblMetazoa" id="SSS_4314s_mrna">
    <property type="protein sequence ID" value="KAF7489028.1"/>
    <property type="gene ID" value="SSS_4314"/>
</dbReference>
<accession>A0A834VCX1</accession>
<dbReference type="Proteomes" id="UP000070412">
    <property type="component" value="Unassembled WGS sequence"/>
</dbReference>
<dbReference type="OrthoDB" id="4158657at2759"/>
<keyword evidence="8" id="KW-0675">Receptor</keyword>
<dbReference type="EMBL" id="WVUK01000065">
    <property type="protein sequence ID" value="KAF7489028.1"/>
    <property type="molecule type" value="Genomic_DNA"/>
</dbReference>
<dbReference type="CDD" id="cd00063">
    <property type="entry name" value="FN3"/>
    <property type="match status" value="2"/>
</dbReference>
<sequence>MNNIISKLEQDDRILAELDNQLRSVSAGKNSFTFETKPLSDGSQTKQFERPSTTTTTTTTTSTIANKKISDEKIDFGRSVNDRTFHRTASGESGERTMMLGKDVPVKLKSLSGNKFIDARPGSSPLIITDRSIETANRHRDISSLYQHRSTTTPISNSEDDFSDYQKFQDYQSALENDKFRDIKSDYDRDLIGSSSLDTANRKQQSSTNSNTSSISKDLRKLEEKLAAIKGDRSRSDDQQHHHRHHHHHHHHHQQRQQQPNYSRSILIDGSNSSRISSSLLHRDNYPRMIESKLPSKPLISNKACTKINSLLLDDQKKFNIQDQSSKMLSKDLDLLMQKLDRDNKILAELDKKLKYVSATAGCLEESTSDLHPSHHPSNPNPPQQQSSSLSMPSSIEQTRKNTMLNTLIDFDSKDPHHHINKSSILSKLHDVNSSSLNPTVIDSGPLQGLTSKPHPTSTIAVRGESYSHQFDELKEAEEIVDSIEIPNRGRCKVFIARYNYDPYKYSPNENPETEVTLLAGDFILIFNNIDEDGYYYGELLDGRQGLVPSNFIEKLTGDDLFEFQAKVLYGHNKEAESDTASFPPEFYDAILSEQIGHTSFQHLLAPDDFHRINDYIDLEDATEIDEDLSEPERAEQEAAKTTVAPPQRLIVERQLHKSVLIGWLHPECPRTMIDHYQIYVDGVLKATIPSGDRTKALVEGVESSMPHRISIRAIDRNGRHSKDPGCTIVIGKNIPFAPCCVKASNISSDKALISWIPCNSNFYHVVAVNSVEVRTVKPSTFKHLIVGLSANTLYRVSVRAKPGKLLCSDEKNPKKLEMLTTFVDFRTLPKSLPDPPVDIQVEAGPQEGTLLVTWLPITLNQFGTSNNCPVTGYAVFASHKKLAEIDSPTGRLEV</sequence>
<dbReference type="GO" id="GO:0007274">
    <property type="term" value="P:neuromuscular synaptic transmission"/>
    <property type="evidence" value="ECO:0007669"/>
    <property type="project" value="TreeGrafter"/>
</dbReference>
<evidence type="ECO:0000256" key="4">
    <source>
        <dbReference type="PROSITE-ProRule" id="PRU00192"/>
    </source>
</evidence>
<feature type="compositionally biased region" description="Basic and acidic residues" evidence="5">
    <location>
        <begin position="231"/>
        <end position="240"/>
    </location>
</feature>
<evidence type="ECO:0000259" key="6">
    <source>
        <dbReference type="PROSITE" id="PS50002"/>
    </source>
</evidence>
<dbReference type="InterPro" id="IPR040325">
    <property type="entry name" value="RIMBP1/2/3"/>
</dbReference>
<name>A0A834VCX1_SARSC</name>
<feature type="domain" description="SH3" evidence="6">
    <location>
        <begin position="490"/>
        <end position="558"/>
    </location>
</feature>
<dbReference type="PROSITE" id="PS50002">
    <property type="entry name" value="SH3"/>
    <property type="match status" value="1"/>
</dbReference>
<keyword evidence="10" id="KW-1185">Reference proteome</keyword>
<feature type="compositionally biased region" description="Low complexity" evidence="5">
    <location>
        <begin position="384"/>
        <end position="395"/>
    </location>
</feature>
<dbReference type="Pfam" id="PF25523">
    <property type="entry name" value="Ig_RIMBP2"/>
    <property type="match status" value="1"/>
</dbReference>
<comment type="similarity">
    <text evidence="1">Belongs to the RIMBP family.</text>
</comment>
<proteinExistence type="inferred from homology"/>
<evidence type="ECO:0000256" key="5">
    <source>
        <dbReference type="SAM" id="MobiDB-lite"/>
    </source>
</evidence>
<dbReference type="AlphaFoldDB" id="A0A834VCX1"/>
<feature type="region of interest" description="Disordered" evidence="5">
    <location>
        <begin position="32"/>
        <end position="58"/>
    </location>
</feature>
<dbReference type="CDD" id="cd12014">
    <property type="entry name" value="SH3_RIM-BP_1"/>
    <property type="match status" value="1"/>
</dbReference>
<dbReference type="InterPro" id="IPR013783">
    <property type="entry name" value="Ig-like_fold"/>
</dbReference>
<dbReference type="InterPro" id="IPR036116">
    <property type="entry name" value="FN3_sf"/>
</dbReference>
<evidence type="ECO:0000313" key="10">
    <source>
        <dbReference type="Proteomes" id="UP000070412"/>
    </source>
</evidence>
<dbReference type="PANTHER" id="PTHR14234">
    <property type="entry name" value="RIM BINDING PROTEIN-RELATED"/>
    <property type="match status" value="1"/>
</dbReference>
<evidence type="ECO:0000256" key="1">
    <source>
        <dbReference type="ARBA" id="ARBA00010749"/>
    </source>
</evidence>
<feature type="compositionally biased region" description="Polar residues" evidence="5">
    <location>
        <begin position="193"/>
        <end position="205"/>
    </location>
</feature>
<dbReference type="SMART" id="SM00326">
    <property type="entry name" value="SH3"/>
    <property type="match status" value="1"/>
</dbReference>
<keyword evidence="3" id="KW-0677">Repeat</keyword>
<dbReference type="FunFam" id="2.30.30.40:FF:000006">
    <property type="entry name" value="RIMS-binding protein 2 isoform X1"/>
    <property type="match status" value="1"/>
</dbReference>
<evidence type="ECO:0000313" key="8">
    <source>
        <dbReference type="EMBL" id="KAF7489028.1"/>
    </source>
</evidence>
<dbReference type="Gene3D" id="2.60.40.10">
    <property type="entry name" value="Immunoglobulins"/>
    <property type="match status" value="3"/>
</dbReference>
<dbReference type="InterPro" id="IPR001452">
    <property type="entry name" value="SH3_domain"/>
</dbReference>
<reference evidence="10" key="1">
    <citation type="journal article" date="2020" name="PLoS Negl. Trop. Dis.">
        <title>High-quality nuclear genome for Sarcoptes scabiei-A critical resource for a neglected parasite.</title>
        <authorList>
            <person name="Korhonen P.K."/>
            <person name="Gasser R.B."/>
            <person name="Ma G."/>
            <person name="Wang T."/>
            <person name="Stroehlein A.J."/>
            <person name="Young N.D."/>
            <person name="Ang C.S."/>
            <person name="Fernando D.D."/>
            <person name="Lu H.C."/>
            <person name="Taylor S."/>
            <person name="Reynolds S.L."/>
            <person name="Mofiz E."/>
            <person name="Najaraj S.H."/>
            <person name="Gowda H."/>
            <person name="Madugundu A."/>
            <person name="Renuse S."/>
            <person name="Holt D."/>
            <person name="Pandey A."/>
            <person name="Papenfuss A.T."/>
            <person name="Fischer K."/>
        </authorList>
    </citation>
    <scope>NUCLEOTIDE SEQUENCE [LARGE SCALE GENOMIC DNA]</scope>
</reference>
<dbReference type="Gene3D" id="2.30.30.40">
    <property type="entry name" value="SH3 Domains"/>
    <property type="match status" value="1"/>
</dbReference>
<feature type="region of interest" description="Disordered" evidence="5">
    <location>
        <begin position="193"/>
        <end position="219"/>
    </location>
</feature>
<dbReference type="SMART" id="SM00060">
    <property type="entry name" value="FN3"/>
    <property type="match status" value="2"/>
</dbReference>
<feature type="compositionally biased region" description="Low complexity" evidence="5">
    <location>
        <begin position="206"/>
        <end position="216"/>
    </location>
</feature>
<dbReference type="InterPro" id="IPR057884">
    <property type="entry name" value="FN3_RIM-BP1/2/3"/>
</dbReference>
<feature type="compositionally biased region" description="Basic residues" evidence="5">
    <location>
        <begin position="241"/>
        <end position="255"/>
    </location>
</feature>
<dbReference type="PROSITE" id="PS50853">
    <property type="entry name" value="FN3"/>
    <property type="match status" value="1"/>
</dbReference>
<keyword evidence="2 4" id="KW-0728">SH3 domain</keyword>
<dbReference type="Pfam" id="PF14604">
    <property type="entry name" value="SH3_9"/>
    <property type="match status" value="1"/>
</dbReference>
<dbReference type="PANTHER" id="PTHR14234:SF19">
    <property type="entry name" value="RIM-BINDING PROTEIN, ISOFORM F"/>
    <property type="match status" value="1"/>
</dbReference>
<reference evidence="8" key="2">
    <citation type="submission" date="2020-01" db="EMBL/GenBank/DDBJ databases">
        <authorList>
            <person name="Korhonen P.K.K."/>
            <person name="Guangxu M.G."/>
            <person name="Wang T.W."/>
            <person name="Stroehlein A.J.S."/>
            <person name="Young N.D."/>
            <person name="Ang C.-S.A."/>
            <person name="Fernando D.W.F."/>
            <person name="Lu H.L."/>
            <person name="Taylor S.T."/>
            <person name="Ehtesham M.E.M."/>
            <person name="Najaraj S.H.N."/>
            <person name="Harsha G.H.G."/>
            <person name="Madugundu A.M."/>
            <person name="Renuse S.R."/>
            <person name="Holt D.H."/>
            <person name="Pandey A.P."/>
            <person name="Papenfuss A.P."/>
            <person name="Gasser R.B.G."/>
            <person name="Fischer K.F."/>
        </authorList>
    </citation>
    <scope>NUCLEOTIDE SEQUENCE</scope>
    <source>
        <strain evidence="8">SSS_KF_BRIS2020</strain>
    </source>
</reference>
<gene>
    <name evidence="8" type="ORF">SSS_4314</name>
</gene>
<dbReference type="SUPFAM" id="SSF49265">
    <property type="entry name" value="Fibronectin type III"/>
    <property type="match status" value="2"/>
</dbReference>
<dbReference type="InterPro" id="IPR003961">
    <property type="entry name" value="FN3_dom"/>
</dbReference>
<evidence type="ECO:0000313" key="9">
    <source>
        <dbReference type="EnsemblMetazoa" id="KAF7489028.1"/>
    </source>
</evidence>
<evidence type="ECO:0000259" key="7">
    <source>
        <dbReference type="PROSITE" id="PS50853"/>
    </source>
</evidence>
<dbReference type="GO" id="GO:0045202">
    <property type="term" value="C:synapse"/>
    <property type="evidence" value="ECO:0007669"/>
    <property type="project" value="GOC"/>
</dbReference>
<reference evidence="9" key="3">
    <citation type="submission" date="2022-06" db="UniProtKB">
        <authorList>
            <consortium name="EnsemblMetazoa"/>
        </authorList>
    </citation>
    <scope>IDENTIFICATION</scope>
</reference>
<feature type="region of interest" description="Disordered" evidence="5">
    <location>
        <begin position="231"/>
        <end position="261"/>
    </location>
</feature>
<dbReference type="InterPro" id="IPR036028">
    <property type="entry name" value="SH3-like_dom_sf"/>
</dbReference>